<comment type="subcellular location">
    <subcellularLocation>
        <location evidence="9">Cell inner membrane</location>
        <topology evidence="9">Multi-pass membrane protein</topology>
    </subcellularLocation>
    <subcellularLocation>
        <location evidence="1">Cell membrane</location>
        <topology evidence="1">Multi-pass membrane protein</topology>
    </subcellularLocation>
</comment>
<feature type="transmembrane region" description="Helical" evidence="9">
    <location>
        <begin position="372"/>
        <end position="391"/>
    </location>
</feature>
<dbReference type="CDD" id="cd17324">
    <property type="entry name" value="MFS_NepI_like"/>
    <property type="match status" value="1"/>
</dbReference>
<evidence type="ECO:0000259" key="10">
    <source>
        <dbReference type="PROSITE" id="PS50850"/>
    </source>
</evidence>
<evidence type="ECO:0000256" key="3">
    <source>
        <dbReference type="ARBA" id="ARBA00022475"/>
    </source>
</evidence>
<dbReference type="eggNOG" id="COG2814">
    <property type="taxonomic scope" value="Bacteria"/>
</dbReference>
<dbReference type="InterPro" id="IPR050189">
    <property type="entry name" value="MFS_Efflux_Transporters"/>
</dbReference>
<dbReference type="InterPro" id="IPR036259">
    <property type="entry name" value="MFS_trans_sf"/>
</dbReference>
<feature type="transmembrane region" description="Helical" evidence="9">
    <location>
        <begin position="241"/>
        <end position="261"/>
    </location>
</feature>
<proteinExistence type="inferred from homology"/>
<dbReference type="SUPFAM" id="SSF103473">
    <property type="entry name" value="MFS general substrate transporter"/>
    <property type="match status" value="1"/>
</dbReference>
<keyword evidence="12" id="KW-1185">Reference proteome</keyword>
<dbReference type="InterPro" id="IPR011701">
    <property type="entry name" value="MFS"/>
</dbReference>
<dbReference type="EMBL" id="CP000304">
    <property type="protein sequence ID" value="ABP79298.1"/>
    <property type="molecule type" value="Genomic_DNA"/>
</dbReference>
<keyword evidence="4 9" id="KW-0997">Cell inner membrane</keyword>
<evidence type="ECO:0000256" key="6">
    <source>
        <dbReference type="ARBA" id="ARBA00022692"/>
    </source>
</evidence>
<dbReference type="GO" id="GO:0005886">
    <property type="term" value="C:plasma membrane"/>
    <property type="evidence" value="ECO:0007669"/>
    <property type="project" value="UniProtKB-SubCell"/>
</dbReference>
<feature type="transmembrane region" description="Helical" evidence="9">
    <location>
        <begin position="120"/>
        <end position="140"/>
    </location>
</feature>
<dbReference type="PROSITE" id="PS50850">
    <property type="entry name" value="MFS"/>
    <property type="match status" value="1"/>
</dbReference>
<keyword evidence="3 9" id="KW-1003">Cell membrane</keyword>
<feature type="transmembrane region" description="Helical" evidence="9">
    <location>
        <begin position="437"/>
        <end position="457"/>
    </location>
</feature>
<dbReference type="PANTHER" id="PTHR43124">
    <property type="entry name" value="PURINE EFFLUX PUMP PBUE"/>
    <property type="match status" value="1"/>
</dbReference>
<evidence type="ECO:0000256" key="5">
    <source>
        <dbReference type="ARBA" id="ARBA00022597"/>
    </source>
</evidence>
<dbReference type="InterPro" id="IPR023495">
    <property type="entry name" value="Sugar_effux_transptr_put"/>
</dbReference>
<dbReference type="AlphaFoldDB" id="A4VJZ7"/>
<dbReference type="Gene3D" id="1.20.1250.20">
    <property type="entry name" value="MFS general substrate transporter like domains"/>
    <property type="match status" value="1"/>
</dbReference>
<feature type="transmembrane region" description="Helical" evidence="9">
    <location>
        <begin position="282"/>
        <end position="304"/>
    </location>
</feature>
<feature type="domain" description="Major facilitator superfamily (MFS) profile" evidence="10">
    <location>
        <begin position="86"/>
        <end position="465"/>
    </location>
</feature>
<protein>
    <recommendedName>
        <fullName evidence="9">Probable sugar efflux transporter</fullName>
    </recommendedName>
</protein>
<dbReference type="KEGG" id="psa:PST_1613"/>
<feature type="transmembrane region" description="Helical" evidence="9">
    <location>
        <begin position="316"/>
        <end position="336"/>
    </location>
</feature>
<organism evidence="11 12">
    <name type="scientific">Stutzerimonas stutzeri (strain A1501)</name>
    <name type="common">Pseudomonas stutzeri</name>
    <dbReference type="NCBI Taxonomy" id="379731"/>
    <lineage>
        <taxon>Bacteria</taxon>
        <taxon>Pseudomonadati</taxon>
        <taxon>Pseudomonadota</taxon>
        <taxon>Gammaproteobacteria</taxon>
        <taxon>Pseudomonadales</taxon>
        <taxon>Pseudomonadaceae</taxon>
        <taxon>Stutzerimonas</taxon>
    </lineage>
</organism>
<gene>
    <name evidence="9" type="primary">sotB</name>
    <name evidence="11" type="ordered locus">PST_1613</name>
</gene>
<feature type="transmembrane region" description="Helical" evidence="9">
    <location>
        <begin position="412"/>
        <end position="431"/>
    </location>
</feature>
<evidence type="ECO:0000256" key="8">
    <source>
        <dbReference type="ARBA" id="ARBA00023136"/>
    </source>
</evidence>
<dbReference type="Proteomes" id="UP000000233">
    <property type="component" value="Chromosome"/>
</dbReference>
<evidence type="ECO:0000256" key="1">
    <source>
        <dbReference type="ARBA" id="ARBA00004651"/>
    </source>
</evidence>
<comment type="similarity">
    <text evidence="9">Belongs to the major facilitator superfamily. SotB (TC 2.A.1.2) family.</text>
</comment>
<evidence type="ECO:0000256" key="9">
    <source>
        <dbReference type="HAMAP-Rule" id="MF_00517"/>
    </source>
</evidence>
<sequence>MAHVRDLTSADGGRRIRAASTVLPLTSIRSRCHPARFARGPRVSWHSGRNRRPYTLIRRALLRLNRYQTHFSMNESQSSPAGSWLSVIALALAAFIFNTTEFVPVALLSDIGRSFDMPPSQVGLMLTIYAWVVALMSLPMMLLTRNFERRTLLILVFVVFIGSHLVSSVASSYGMLMLSRIGIALAHAVFWSITASLAVRVAPAGKQAQALGLLATGSALAMVLGIPLGRVVGEALDWRTTFLVIGVIAALVLVVLARTLPSLPSQNSGSLRSLPVLFKRPALLTAYVLTALVITAQFTAYTYIEPFAQTVAHLSGDMTTVLLLLFGGAGLLGSLLFSRYSGRYPRGFLIAAISVMATCLLLLLPASRESSLLGAVVVIWGIAGMCFGLAVQSKVLNLASDATDVAMAMFSGIYNVGIGGGALLGSLVVSHLGLREIGVAAGLLAVAGLLLCGVATYRFSRTASTPAV</sequence>
<keyword evidence="7 9" id="KW-1133">Transmembrane helix</keyword>
<keyword evidence="5 9" id="KW-0762">Sugar transport</keyword>
<evidence type="ECO:0000256" key="7">
    <source>
        <dbReference type="ARBA" id="ARBA00022989"/>
    </source>
</evidence>
<evidence type="ECO:0000256" key="4">
    <source>
        <dbReference type="ARBA" id="ARBA00022519"/>
    </source>
</evidence>
<dbReference type="PANTHER" id="PTHR43124:SF4">
    <property type="entry name" value="SUGAR EFFLUX TRANSPORTER"/>
    <property type="match status" value="1"/>
</dbReference>
<keyword evidence="6 9" id="KW-0812">Transmembrane</keyword>
<evidence type="ECO:0000313" key="12">
    <source>
        <dbReference type="Proteomes" id="UP000000233"/>
    </source>
</evidence>
<feature type="transmembrane region" description="Helical" evidence="9">
    <location>
        <begin position="152"/>
        <end position="175"/>
    </location>
</feature>
<dbReference type="GO" id="GO:0015144">
    <property type="term" value="F:carbohydrate transmembrane transporter activity"/>
    <property type="evidence" value="ECO:0007669"/>
    <property type="project" value="UniProtKB-UniRule"/>
</dbReference>
<evidence type="ECO:0000313" key="11">
    <source>
        <dbReference type="EMBL" id="ABP79298.1"/>
    </source>
</evidence>
<keyword evidence="2 9" id="KW-0813">Transport</keyword>
<dbReference type="InterPro" id="IPR020846">
    <property type="entry name" value="MFS_dom"/>
</dbReference>
<comment type="function">
    <text evidence="9">Involved in the efflux of sugars. The physiological role may be the reduction of the intracellular concentration of toxic sugars or sugar metabolites.</text>
</comment>
<evidence type="ECO:0000256" key="2">
    <source>
        <dbReference type="ARBA" id="ARBA00022448"/>
    </source>
</evidence>
<feature type="transmembrane region" description="Helical" evidence="9">
    <location>
        <begin position="81"/>
        <end position="100"/>
    </location>
</feature>
<dbReference type="Pfam" id="PF07690">
    <property type="entry name" value="MFS_1"/>
    <property type="match status" value="1"/>
</dbReference>
<dbReference type="HAMAP" id="MF_00517">
    <property type="entry name" value="MFS_SotB"/>
    <property type="match status" value="1"/>
</dbReference>
<reference evidence="11 12" key="1">
    <citation type="journal article" date="2008" name="Proc. Natl. Acad. Sci. U.S.A.">
        <title>Nitrogen fixation island and rhizosphere competence traits in the genome of root-associated Pseudomonas stutzeri A1501.</title>
        <authorList>
            <person name="Yan Y."/>
            <person name="Yang J."/>
            <person name="Dou Y."/>
            <person name="Chen M."/>
            <person name="Ping S."/>
            <person name="Peng J."/>
            <person name="Lu W."/>
            <person name="Zhang W."/>
            <person name="Yao Z."/>
            <person name="Li H."/>
            <person name="Liu W."/>
            <person name="He S."/>
            <person name="Geng L."/>
            <person name="Zhang X."/>
            <person name="Yang F."/>
            <person name="Yu H."/>
            <person name="Zhan Y."/>
            <person name="Li D."/>
            <person name="Lin Z."/>
            <person name="Wang Y."/>
            <person name="Elmerich C."/>
            <person name="Lin M."/>
            <person name="Jin Q."/>
        </authorList>
    </citation>
    <scope>NUCLEOTIDE SEQUENCE [LARGE SCALE GENOMIC DNA]</scope>
    <source>
        <strain evidence="11 12">A1501</strain>
    </source>
</reference>
<keyword evidence="8 9" id="KW-0472">Membrane</keyword>
<feature type="transmembrane region" description="Helical" evidence="9">
    <location>
        <begin position="211"/>
        <end position="229"/>
    </location>
</feature>
<accession>A4VJZ7</accession>
<dbReference type="HOGENOM" id="CLU_001265_61_1_6"/>
<name>A4VJZ7_STUS1</name>
<feature type="transmembrane region" description="Helical" evidence="9">
    <location>
        <begin position="348"/>
        <end position="366"/>
    </location>
</feature>
<feature type="transmembrane region" description="Helical" evidence="9">
    <location>
        <begin position="181"/>
        <end position="199"/>
    </location>
</feature>
<dbReference type="NCBIfam" id="NF002921">
    <property type="entry name" value="PRK03545.1"/>
    <property type="match status" value="1"/>
</dbReference>